<dbReference type="GO" id="GO:0140078">
    <property type="term" value="F:class I DNA-(apurinic or apyrimidinic site) endonuclease activity"/>
    <property type="evidence" value="ECO:0007669"/>
    <property type="project" value="UniProtKB-EC"/>
</dbReference>
<evidence type="ECO:0000256" key="7">
    <source>
        <dbReference type="ARBA" id="ARBA00022801"/>
    </source>
</evidence>
<feature type="domain" description="Formamidopyrimidine-DNA glycosylase catalytic" evidence="17">
    <location>
        <begin position="2"/>
        <end position="113"/>
    </location>
</feature>
<evidence type="ECO:0000256" key="9">
    <source>
        <dbReference type="ARBA" id="ARBA00023125"/>
    </source>
</evidence>
<evidence type="ECO:0000313" key="18">
    <source>
        <dbReference type="EMBL" id="QAA82708.1"/>
    </source>
</evidence>
<keyword evidence="19" id="KW-1185">Reference proteome</keyword>
<evidence type="ECO:0000256" key="8">
    <source>
        <dbReference type="ARBA" id="ARBA00022833"/>
    </source>
</evidence>
<dbReference type="OrthoDB" id="9800855at2"/>
<dbReference type="Pfam" id="PF06831">
    <property type="entry name" value="H2TH"/>
    <property type="match status" value="1"/>
</dbReference>
<comment type="cofactor">
    <cofactor evidence="2">
        <name>Zn(2+)</name>
        <dbReference type="ChEBI" id="CHEBI:29105"/>
    </cofactor>
</comment>
<dbReference type="InterPro" id="IPR000214">
    <property type="entry name" value="Znf_DNA_glyclase/AP_lyase"/>
</dbReference>
<evidence type="ECO:0000256" key="4">
    <source>
        <dbReference type="ARBA" id="ARBA00022723"/>
    </source>
</evidence>
<dbReference type="InterPro" id="IPR010979">
    <property type="entry name" value="Ribosomal_uS13-like_H2TH"/>
</dbReference>
<evidence type="ECO:0000259" key="17">
    <source>
        <dbReference type="PROSITE" id="PS51068"/>
    </source>
</evidence>
<dbReference type="GO" id="GO:0008270">
    <property type="term" value="F:zinc ion binding"/>
    <property type="evidence" value="ECO:0007669"/>
    <property type="project" value="UniProtKB-KW"/>
</dbReference>
<dbReference type="Pfam" id="PF01149">
    <property type="entry name" value="Fapy_DNA_glyco"/>
    <property type="match status" value="1"/>
</dbReference>
<dbReference type="SUPFAM" id="SSF81624">
    <property type="entry name" value="N-terminal domain of MutM-like DNA repair proteins"/>
    <property type="match status" value="1"/>
</dbReference>
<evidence type="ECO:0000256" key="11">
    <source>
        <dbReference type="ARBA" id="ARBA00023239"/>
    </source>
</evidence>
<protein>
    <submittedName>
        <fullName evidence="18">Fpg/Nei family DNA glycosylase</fullName>
    </submittedName>
</protein>
<dbReference type="InterPro" id="IPR035937">
    <property type="entry name" value="FPG_N"/>
</dbReference>
<gene>
    <name evidence="18" type="ORF">EI546_13700</name>
</gene>
<dbReference type="RefSeq" id="WP_128251073.1">
    <property type="nucleotide sequence ID" value="NZ_CP034951.1"/>
</dbReference>
<dbReference type="PROSITE" id="PS01242">
    <property type="entry name" value="ZF_FPG_1"/>
    <property type="match status" value="1"/>
</dbReference>
<keyword evidence="12" id="KW-0511">Multifunctional enzyme</keyword>
<dbReference type="PROSITE" id="PS51068">
    <property type="entry name" value="FPG_CAT"/>
    <property type="match status" value="1"/>
</dbReference>
<evidence type="ECO:0000256" key="3">
    <source>
        <dbReference type="ARBA" id="ARBA00009409"/>
    </source>
</evidence>
<evidence type="ECO:0000256" key="5">
    <source>
        <dbReference type="ARBA" id="ARBA00022763"/>
    </source>
</evidence>
<dbReference type="SMART" id="SM00898">
    <property type="entry name" value="Fapy_DNA_glyco"/>
    <property type="match status" value="1"/>
</dbReference>
<evidence type="ECO:0000256" key="6">
    <source>
        <dbReference type="ARBA" id="ARBA00022771"/>
    </source>
</evidence>
<dbReference type="Gene3D" id="3.20.190.10">
    <property type="entry name" value="MutM-like, N-terminal"/>
    <property type="match status" value="1"/>
</dbReference>
<dbReference type="InterPro" id="IPR015887">
    <property type="entry name" value="DNA_glyclase_Znf_dom_DNA_BS"/>
</dbReference>
<keyword evidence="9" id="KW-0238">DNA-binding</keyword>
<comment type="similarity">
    <text evidence="3">Belongs to the FPG family.</text>
</comment>
<dbReference type="InterPro" id="IPR010663">
    <property type="entry name" value="Znf_FPG/IleRS"/>
</dbReference>
<keyword evidence="4" id="KW-0479">Metal-binding</keyword>
<organism evidence="18 19">
    <name type="scientific">Aequorivita ciconiae</name>
    <dbReference type="NCBI Taxonomy" id="2494375"/>
    <lineage>
        <taxon>Bacteria</taxon>
        <taxon>Pseudomonadati</taxon>
        <taxon>Bacteroidota</taxon>
        <taxon>Flavobacteriia</taxon>
        <taxon>Flavobacteriales</taxon>
        <taxon>Flavobacteriaceae</taxon>
        <taxon>Aequorivita</taxon>
    </lineage>
</organism>
<comment type="catalytic activity">
    <reaction evidence="14">
        <text>2'-deoxyribonucleotide-(2'-deoxyribose 5'-phosphate)-2'-deoxyribonucleotide-DNA = a 3'-end 2'-deoxyribonucleotide-(2,3-dehydro-2,3-deoxyribose 5'-phosphate)-DNA + a 5'-end 5'-phospho-2'-deoxyribonucleoside-DNA + H(+)</text>
        <dbReference type="Rhea" id="RHEA:66592"/>
        <dbReference type="Rhea" id="RHEA-COMP:13180"/>
        <dbReference type="Rhea" id="RHEA-COMP:16897"/>
        <dbReference type="Rhea" id="RHEA-COMP:17067"/>
        <dbReference type="ChEBI" id="CHEBI:15378"/>
        <dbReference type="ChEBI" id="CHEBI:136412"/>
        <dbReference type="ChEBI" id="CHEBI:157695"/>
        <dbReference type="ChEBI" id="CHEBI:167181"/>
        <dbReference type="EC" id="4.2.99.18"/>
    </reaction>
</comment>
<dbReference type="GO" id="GO:0008534">
    <property type="term" value="F:oxidized purine nucleobase lesion DNA N-glycosylase activity"/>
    <property type="evidence" value="ECO:0007669"/>
    <property type="project" value="UniProtKB-EC"/>
</dbReference>
<proteinExistence type="inferred from homology"/>
<dbReference type="InterPro" id="IPR012319">
    <property type="entry name" value="FPG_cat"/>
</dbReference>
<feature type="domain" description="FPG-type" evidence="16">
    <location>
        <begin position="224"/>
        <end position="258"/>
    </location>
</feature>
<evidence type="ECO:0000256" key="1">
    <source>
        <dbReference type="ARBA" id="ARBA00001668"/>
    </source>
</evidence>
<dbReference type="AlphaFoldDB" id="A0A410G5Z0"/>
<dbReference type="GO" id="GO:0006284">
    <property type="term" value="P:base-excision repair"/>
    <property type="evidence" value="ECO:0007669"/>
    <property type="project" value="InterPro"/>
</dbReference>
<dbReference type="Proteomes" id="UP000285517">
    <property type="component" value="Chromosome"/>
</dbReference>
<evidence type="ECO:0000259" key="16">
    <source>
        <dbReference type="PROSITE" id="PS51066"/>
    </source>
</evidence>
<keyword evidence="6 15" id="KW-0863">Zinc-finger</keyword>
<dbReference type="PANTHER" id="PTHR22993">
    <property type="entry name" value="FORMAMIDOPYRIMIDINE-DNA GLYCOSYLASE"/>
    <property type="match status" value="1"/>
</dbReference>
<evidence type="ECO:0000256" key="10">
    <source>
        <dbReference type="ARBA" id="ARBA00023204"/>
    </source>
</evidence>
<evidence type="ECO:0000256" key="14">
    <source>
        <dbReference type="ARBA" id="ARBA00044632"/>
    </source>
</evidence>
<keyword evidence="13" id="KW-0326">Glycosidase</keyword>
<keyword evidence="10" id="KW-0234">DNA repair</keyword>
<evidence type="ECO:0000256" key="2">
    <source>
        <dbReference type="ARBA" id="ARBA00001947"/>
    </source>
</evidence>
<dbReference type="SMART" id="SM01232">
    <property type="entry name" value="H2TH"/>
    <property type="match status" value="1"/>
</dbReference>
<dbReference type="PANTHER" id="PTHR22993:SF9">
    <property type="entry name" value="FORMAMIDOPYRIMIDINE-DNA GLYCOSYLASE"/>
    <property type="match status" value="1"/>
</dbReference>
<evidence type="ECO:0000256" key="15">
    <source>
        <dbReference type="PROSITE-ProRule" id="PRU00391"/>
    </source>
</evidence>
<dbReference type="Gene3D" id="1.10.8.50">
    <property type="match status" value="1"/>
</dbReference>
<evidence type="ECO:0000313" key="19">
    <source>
        <dbReference type="Proteomes" id="UP000285517"/>
    </source>
</evidence>
<dbReference type="SUPFAM" id="SSF46946">
    <property type="entry name" value="S13-like H2TH domain"/>
    <property type="match status" value="1"/>
</dbReference>
<dbReference type="KEGG" id="aev:EI546_13700"/>
<dbReference type="GO" id="GO:0003684">
    <property type="term" value="F:damaged DNA binding"/>
    <property type="evidence" value="ECO:0007669"/>
    <property type="project" value="InterPro"/>
</dbReference>
<keyword evidence="11" id="KW-0456">Lyase</keyword>
<reference evidence="18 19" key="1">
    <citation type="submission" date="2019-01" db="EMBL/GenBank/DDBJ databases">
        <title>Complete genome sequencing of Aequorivita sp. H23M31.</title>
        <authorList>
            <person name="Bae J.-W."/>
        </authorList>
    </citation>
    <scope>NUCLEOTIDE SEQUENCE [LARGE SCALE GENOMIC DNA]</scope>
    <source>
        <strain evidence="18 19">H23M31</strain>
    </source>
</reference>
<accession>A0A410G5Z0</accession>
<evidence type="ECO:0000256" key="13">
    <source>
        <dbReference type="ARBA" id="ARBA00023295"/>
    </source>
</evidence>
<keyword evidence="7" id="KW-0378">Hydrolase</keyword>
<evidence type="ECO:0000256" key="12">
    <source>
        <dbReference type="ARBA" id="ARBA00023268"/>
    </source>
</evidence>
<sequence>MPELPEIAHVKKFADEALLHKKVMKLSFGAAKPLQETQKKFTDTFKDQTFTETQQLGKYLFINSDAKKWLVLHFGMSGKLDFSALEELPKHAIITFHFKDDTHFSFVCPRKFGKVWIADSVEDFQKEHNLGPHALSISKKDFMAMMEKQTAGAKSVLMDQHNIAGIGNVYTDEILFQSHIHPKTKISNLPKKELNSIYSNISKVLKKATQIIEKGEKAPDSWLKSHRNEGDDCPGCKGKVKKIQVGGRSTYFCEGCQEEV</sequence>
<name>A0A410G5Z0_9FLAO</name>
<dbReference type="SUPFAM" id="SSF57716">
    <property type="entry name" value="Glucocorticoid receptor-like (DNA-binding domain)"/>
    <property type="match status" value="1"/>
</dbReference>
<dbReference type="Pfam" id="PF06827">
    <property type="entry name" value="zf-FPG_IleRS"/>
    <property type="match status" value="1"/>
</dbReference>
<dbReference type="InterPro" id="IPR015886">
    <property type="entry name" value="H2TH_FPG"/>
</dbReference>
<dbReference type="EMBL" id="CP034951">
    <property type="protein sequence ID" value="QAA82708.1"/>
    <property type="molecule type" value="Genomic_DNA"/>
</dbReference>
<keyword evidence="8" id="KW-0862">Zinc</keyword>
<comment type="catalytic activity">
    <reaction evidence="1">
        <text>Hydrolysis of DNA containing ring-opened 7-methylguanine residues, releasing 2,6-diamino-4-hydroxy-5-(N-methyl)formamidopyrimidine.</text>
        <dbReference type="EC" id="3.2.2.23"/>
    </reaction>
</comment>
<keyword evidence="5" id="KW-0227">DNA damage</keyword>
<dbReference type="PROSITE" id="PS51066">
    <property type="entry name" value="ZF_FPG_2"/>
    <property type="match status" value="1"/>
</dbReference>